<name>A0A2P2PA12_RHIMU</name>
<accession>A0A2P2PA12</accession>
<sequence length="32" mass="3817">MKQMAVRYLSLIYRVNLFSTSFSQEKMSGKSW</sequence>
<organism evidence="1">
    <name type="scientific">Rhizophora mucronata</name>
    <name type="common">Asiatic mangrove</name>
    <dbReference type="NCBI Taxonomy" id="61149"/>
    <lineage>
        <taxon>Eukaryota</taxon>
        <taxon>Viridiplantae</taxon>
        <taxon>Streptophyta</taxon>
        <taxon>Embryophyta</taxon>
        <taxon>Tracheophyta</taxon>
        <taxon>Spermatophyta</taxon>
        <taxon>Magnoliopsida</taxon>
        <taxon>eudicotyledons</taxon>
        <taxon>Gunneridae</taxon>
        <taxon>Pentapetalae</taxon>
        <taxon>rosids</taxon>
        <taxon>fabids</taxon>
        <taxon>Malpighiales</taxon>
        <taxon>Rhizophoraceae</taxon>
        <taxon>Rhizophora</taxon>
    </lineage>
</organism>
<dbReference type="AlphaFoldDB" id="A0A2P2PA12"/>
<evidence type="ECO:0000313" key="1">
    <source>
        <dbReference type="EMBL" id="MBX51461.1"/>
    </source>
</evidence>
<dbReference type="EMBL" id="GGEC01070977">
    <property type="protein sequence ID" value="MBX51461.1"/>
    <property type="molecule type" value="Transcribed_RNA"/>
</dbReference>
<proteinExistence type="predicted"/>
<reference evidence="1" key="1">
    <citation type="submission" date="2018-02" db="EMBL/GenBank/DDBJ databases">
        <title>Rhizophora mucronata_Transcriptome.</title>
        <authorList>
            <person name="Meera S.P."/>
            <person name="Sreeshan A."/>
            <person name="Augustine A."/>
        </authorList>
    </citation>
    <scope>NUCLEOTIDE SEQUENCE</scope>
    <source>
        <tissue evidence="1">Leaf</tissue>
    </source>
</reference>
<protein>
    <submittedName>
        <fullName evidence="1">Uncharacterized protein</fullName>
    </submittedName>
</protein>